<keyword evidence="1" id="KW-0472">Membrane</keyword>
<feature type="transmembrane region" description="Helical" evidence="1">
    <location>
        <begin position="20"/>
        <end position="41"/>
    </location>
</feature>
<keyword evidence="1" id="KW-1133">Transmembrane helix</keyword>
<protein>
    <submittedName>
        <fullName evidence="2">Uncharacterized protein</fullName>
    </submittedName>
</protein>
<comment type="caution">
    <text evidence="2">The sequence shown here is derived from an EMBL/GenBank/DDBJ whole genome shotgun (WGS) entry which is preliminary data.</text>
</comment>
<sequence length="176" mass="18040">MNSASVRPPRPARISRPAGAFRTAVAAVSVPMALLVPLWAAAGRVLFGIGGQLTVLLAFTLGPVLLILLLLAGVRTTATAAKYRPFAAPADTSAVLAGAWLAALGFGFTVPDFGARGGSVMSRLLGDSALGLSTALCNPLGILSLGLAIAAVVLAYRDARRTGRLLRGLPEREPQD</sequence>
<feature type="transmembrane region" description="Helical" evidence="1">
    <location>
        <begin position="86"/>
        <end position="110"/>
    </location>
</feature>
<dbReference type="RefSeq" id="WP_168487319.1">
    <property type="nucleotide sequence ID" value="NZ_JAAZSQ010000014.1"/>
</dbReference>
<evidence type="ECO:0000256" key="1">
    <source>
        <dbReference type="SAM" id="Phobius"/>
    </source>
</evidence>
<evidence type="ECO:0000313" key="2">
    <source>
        <dbReference type="EMBL" id="NKX55639.1"/>
    </source>
</evidence>
<keyword evidence="1" id="KW-0812">Transmembrane</keyword>
<gene>
    <name evidence="2" type="ORF">HGG74_14055</name>
</gene>
<reference evidence="2 3" key="1">
    <citation type="submission" date="2020-04" db="EMBL/GenBank/DDBJ databases">
        <title>Arthrobacter sp. nov.</title>
        <authorList>
            <person name="Liu S."/>
        </authorList>
    </citation>
    <scope>NUCLEOTIDE SEQUENCE [LARGE SCALE GENOMIC DNA]</scope>
    <source>
        <strain evidence="2 3">E918</strain>
    </source>
</reference>
<name>A0A7X6HEF9_9MICC</name>
<dbReference type="Proteomes" id="UP000544090">
    <property type="component" value="Unassembled WGS sequence"/>
</dbReference>
<evidence type="ECO:0000313" key="3">
    <source>
        <dbReference type="Proteomes" id="UP000544090"/>
    </source>
</evidence>
<keyword evidence="3" id="KW-1185">Reference proteome</keyword>
<organism evidence="2 3">
    <name type="scientific">Arthrobacter mobilis</name>
    <dbReference type="NCBI Taxonomy" id="2724944"/>
    <lineage>
        <taxon>Bacteria</taxon>
        <taxon>Bacillati</taxon>
        <taxon>Actinomycetota</taxon>
        <taxon>Actinomycetes</taxon>
        <taxon>Micrococcales</taxon>
        <taxon>Micrococcaceae</taxon>
        <taxon>Arthrobacter</taxon>
    </lineage>
</organism>
<dbReference type="EMBL" id="JAAZSQ010000014">
    <property type="protein sequence ID" value="NKX55639.1"/>
    <property type="molecule type" value="Genomic_DNA"/>
</dbReference>
<accession>A0A7X6HEF9</accession>
<feature type="transmembrane region" description="Helical" evidence="1">
    <location>
        <begin position="130"/>
        <end position="156"/>
    </location>
</feature>
<dbReference type="AlphaFoldDB" id="A0A7X6HEF9"/>
<proteinExistence type="predicted"/>
<feature type="transmembrane region" description="Helical" evidence="1">
    <location>
        <begin position="53"/>
        <end position="74"/>
    </location>
</feature>